<proteinExistence type="predicted"/>
<dbReference type="EMBL" id="MCFA01000013">
    <property type="protein sequence ID" value="ORY17319.1"/>
    <property type="molecule type" value="Genomic_DNA"/>
</dbReference>
<reference evidence="1 2" key="1">
    <citation type="submission" date="2016-07" db="EMBL/GenBank/DDBJ databases">
        <title>Pervasive Adenine N6-methylation of Active Genes in Fungi.</title>
        <authorList>
            <consortium name="DOE Joint Genome Institute"/>
            <person name="Mondo S.J."/>
            <person name="Dannebaum R.O."/>
            <person name="Kuo R.C."/>
            <person name="Labutti K."/>
            <person name="Haridas S."/>
            <person name="Kuo A."/>
            <person name="Salamov A."/>
            <person name="Ahrendt S.R."/>
            <person name="Lipzen A."/>
            <person name="Sullivan W."/>
            <person name="Andreopoulos W.B."/>
            <person name="Clum A."/>
            <person name="Lindquist E."/>
            <person name="Daum C."/>
            <person name="Ramamoorthy G.K."/>
            <person name="Gryganskyi A."/>
            <person name="Culley D."/>
            <person name="Magnuson J.K."/>
            <person name="James T.Y."/>
            <person name="O'Malley M.A."/>
            <person name="Stajich J.E."/>
            <person name="Spatafora J.W."/>
            <person name="Visel A."/>
            <person name="Grigoriev I.V."/>
        </authorList>
    </citation>
    <scope>NUCLEOTIDE SEQUENCE [LARGE SCALE GENOMIC DNA]</scope>
    <source>
        <strain evidence="1 2">CBS 115471</strain>
    </source>
</reference>
<evidence type="ECO:0000313" key="1">
    <source>
        <dbReference type="EMBL" id="ORY17319.1"/>
    </source>
</evidence>
<evidence type="ECO:0000313" key="2">
    <source>
        <dbReference type="Proteomes" id="UP000193144"/>
    </source>
</evidence>
<protein>
    <submittedName>
        <fullName evidence="1">Uncharacterized protein</fullName>
    </submittedName>
</protein>
<organism evidence="1 2">
    <name type="scientific">Clohesyomyces aquaticus</name>
    <dbReference type="NCBI Taxonomy" id="1231657"/>
    <lineage>
        <taxon>Eukaryota</taxon>
        <taxon>Fungi</taxon>
        <taxon>Dikarya</taxon>
        <taxon>Ascomycota</taxon>
        <taxon>Pezizomycotina</taxon>
        <taxon>Dothideomycetes</taxon>
        <taxon>Pleosporomycetidae</taxon>
        <taxon>Pleosporales</taxon>
        <taxon>Lindgomycetaceae</taxon>
        <taxon>Clohesyomyces</taxon>
    </lineage>
</organism>
<sequence length="178" mass="20007">MSFPPNQRLSRSGAKVSINPDTIPAEALADAFSLAGSRESDQCCIRCGKTADLAHRLAWLECKEKCCLCDANAHKNSWCSRMKIFFPALFTREWFLERAGLGRWYIWEEEGVKIYQLVRDDGLRRLREREAAPSTASLLAAAVAAAAAAKRAPVLRFKASLDRALWGKRVEDKDEEMD</sequence>
<name>A0A1Y2A478_9PLEO</name>
<keyword evidence="2" id="KW-1185">Reference proteome</keyword>
<comment type="caution">
    <text evidence="1">The sequence shown here is derived from an EMBL/GenBank/DDBJ whole genome shotgun (WGS) entry which is preliminary data.</text>
</comment>
<gene>
    <name evidence="1" type="ORF">BCR34DRAFT_597110</name>
</gene>
<dbReference type="Proteomes" id="UP000193144">
    <property type="component" value="Unassembled WGS sequence"/>
</dbReference>
<accession>A0A1Y2A478</accession>
<dbReference type="AlphaFoldDB" id="A0A1Y2A478"/>